<keyword evidence="2" id="KW-1185">Reference proteome</keyword>
<organism evidence="1 2">
    <name type="scientific">Parachaetomium inaequale</name>
    <dbReference type="NCBI Taxonomy" id="2588326"/>
    <lineage>
        <taxon>Eukaryota</taxon>
        <taxon>Fungi</taxon>
        <taxon>Dikarya</taxon>
        <taxon>Ascomycota</taxon>
        <taxon>Pezizomycotina</taxon>
        <taxon>Sordariomycetes</taxon>
        <taxon>Sordariomycetidae</taxon>
        <taxon>Sordariales</taxon>
        <taxon>Chaetomiaceae</taxon>
        <taxon>Parachaetomium</taxon>
    </lineage>
</organism>
<evidence type="ECO:0000313" key="2">
    <source>
        <dbReference type="Proteomes" id="UP001303115"/>
    </source>
</evidence>
<evidence type="ECO:0000313" key="1">
    <source>
        <dbReference type="EMBL" id="KAK4034448.1"/>
    </source>
</evidence>
<name>A0AAN6PCW5_9PEZI</name>
<protein>
    <submittedName>
        <fullName evidence="1">Uncharacterized protein</fullName>
    </submittedName>
</protein>
<dbReference type="EMBL" id="MU854479">
    <property type="protein sequence ID" value="KAK4034448.1"/>
    <property type="molecule type" value="Genomic_DNA"/>
</dbReference>
<reference evidence="2" key="1">
    <citation type="journal article" date="2023" name="Mol. Phylogenet. Evol.">
        <title>Genome-scale phylogeny and comparative genomics of the fungal order Sordariales.</title>
        <authorList>
            <person name="Hensen N."/>
            <person name="Bonometti L."/>
            <person name="Westerberg I."/>
            <person name="Brannstrom I.O."/>
            <person name="Guillou S."/>
            <person name="Cros-Aarteil S."/>
            <person name="Calhoun S."/>
            <person name="Haridas S."/>
            <person name="Kuo A."/>
            <person name="Mondo S."/>
            <person name="Pangilinan J."/>
            <person name="Riley R."/>
            <person name="LaButti K."/>
            <person name="Andreopoulos B."/>
            <person name="Lipzen A."/>
            <person name="Chen C."/>
            <person name="Yan M."/>
            <person name="Daum C."/>
            <person name="Ng V."/>
            <person name="Clum A."/>
            <person name="Steindorff A."/>
            <person name="Ohm R.A."/>
            <person name="Martin F."/>
            <person name="Silar P."/>
            <person name="Natvig D.O."/>
            <person name="Lalanne C."/>
            <person name="Gautier V."/>
            <person name="Ament-Velasquez S.L."/>
            <person name="Kruys A."/>
            <person name="Hutchinson M.I."/>
            <person name="Powell A.J."/>
            <person name="Barry K."/>
            <person name="Miller A.N."/>
            <person name="Grigoriev I.V."/>
            <person name="Debuchy R."/>
            <person name="Gladieux P."/>
            <person name="Hiltunen Thoren M."/>
            <person name="Johannesson H."/>
        </authorList>
    </citation>
    <scope>NUCLEOTIDE SEQUENCE [LARGE SCALE GENOMIC DNA]</scope>
    <source>
        <strain evidence="2">CBS 284.82</strain>
    </source>
</reference>
<dbReference type="Gene3D" id="3.80.10.10">
    <property type="entry name" value="Ribonuclease Inhibitor"/>
    <property type="match status" value="1"/>
</dbReference>
<comment type="caution">
    <text evidence="1">The sequence shown here is derived from an EMBL/GenBank/DDBJ whole genome shotgun (WGS) entry which is preliminary data.</text>
</comment>
<dbReference type="Proteomes" id="UP001303115">
    <property type="component" value="Unassembled WGS sequence"/>
</dbReference>
<dbReference type="InterPro" id="IPR032675">
    <property type="entry name" value="LRR_dom_sf"/>
</dbReference>
<accession>A0AAN6PCW5</accession>
<dbReference type="SUPFAM" id="SSF52047">
    <property type="entry name" value="RNI-like"/>
    <property type="match status" value="1"/>
</dbReference>
<dbReference type="AlphaFoldDB" id="A0AAN6PCW5"/>
<proteinExistence type="predicted"/>
<sequence>MDDGLAQRTFPNLTSLRLRSYCWDKSRQDGCECQSAVEKFLEAAPNLDSLELDGFGILEGRLILPPRLTSLVLVDTWYASGSDAQDPVRGFPQLKRFCTYNGKYRKLPTPPPSMAGLSEPLFQLPVADTLVTLGLCSSRLDELPAVDMGRFRALKALAINCGSGEARSIGLLLNSIRDCRCLRDLVVDGADRIPRDELMRFAHAVSRLEYPSLRKITLAPRDVACSQRPGLGQYVIPHPVILRGRLRKILRSIAEEPVPGLLRAGGVELVLHERGGNQNIRKLFAEIEES</sequence>
<gene>
    <name evidence="1" type="ORF">C8A01DRAFT_39064</name>
</gene>